<evidence type="ECO:0000256" key="1">
    <source>
        <dbReference type="ARBA" id="ARBA00004442"/>
    </source>
</evidence>
<evidence type="ECO:0000256" key="4">
    <source>
        <dbReference type="ARBA" id="ARBA00023237"/>
    </source>
</evidence>
<keyword evidence="3" id="KW-0472">Membrane</keyword>
<evidence type="ECO:0000256" key="3">
    <source>
        <dbReference type="ARBA" id="ARBA00023136"/>
    </source>
</evidence>
<dbReference type="InterPro" id="IPR010583">
    <property type="entry name" value="MipA"/>
</dbReference>
<sequence>MPRDNENSSDLVPLYYYEGEYLFAHGTSFGVHLLDSDHFKIDLVSRYRFDRIEDSDDPFFEGVNERRQSLDSGLSVTWKTQWGELSTSAVHDSLDRHGGSEVEVTYRYPWRNNKWLVTPFISYVYQDSTLADYYYGVSAEEARPDRPAYEASSARSVRLGVGTTYKVNKRFVVFANAAHETLDSTVKDSPLVDEDSLTSAYLGFAYQFGNTLNENQFTGDKARFGEWSWRINYGYTAEKTFLKLHNGAVEKHDDIDTDLAGLTFGKLLRDGRKVEMWGKFSVNRRLENDLQDDFWEYNTYVMAMGVTLVHRSGIFASSDILNNVSGGSDVLTGHVAYLGAANAARHFQNDEHLQTYFEEAVAYAMFPRVYRAGAGYGAAYGHGWVFRKQGAPIGKTRVWQFSAGPHMGAQFYEQIIFFKTEEALALFQAGTLEFAGQANATVGVANVSATPAYNEGVAIFTNIGGGLMLEGSIGGHLYNYRAVQ</sequence>
<dbReference type="PANTHER" id="PTHR38776:SF1">
    <property type="entry name" value="MLTA-INTERACTING PROTEIN-RELATED"/>
    <property type="match status" value="1"/>
</dbReference>
<accession>A0A812IML7</accession>
<proteinExistence type="predicted"/>
<comment type="subcellular location">
    <subcellularLocation>
        <location evidence="1">Cell outer membrane</location>
    </subcellularLocation>
</comment>
<evidence type="ECO:0000313" key="6">
    <source>
        <dbReference type="Proteomes" id="UP000649617"/>
    </source>
</evidence>
<protein>
    <submittedName>
        <fullName evidence="5">YiaT protein</fullName>
    </submittedName>
</protein>
<dbReference type="AlphaFoldDB" id="A0A812IML7"/>
<dbReference type="PANTHER" id="PTHR38776">
    <property type="entry name" value="MLTA-INTERACTING PROTEIN-RELATED"/>
    <property type="match status" value="1"/>
</dbReference>
<name>A0A812IML7_SYMPI</name>
<keyword evidence="2" id="KW-0732">Signal</keyword>
<keyword evidence="6" id="KW-1185">Reference proteome</keyword>
<dbReference type="EMBL" id="CAJNIZ010000001">
    <property type="protein sequence ID" value="CAE7149026.1"/>
    <property type="molecule type" value="Genomic_DNA"/>
</dbReference>
<gene>
    <name evidence="5" type="primary">yiaT</name>
    <name evidence="5" type="ORF">SPIL2461_LOCUS73</name>
</gene>
<organism evidence="5 6">
    <name type="scientific">Symbiodinium pilosum</name>
    <name type="common">Dinoflagellate</name>
    <dbReference type="NCBI Taxonomy" id="2952"/>
    <lineage>
        <taxon>Eukaryota</taxon>
        <taxon>Sar</taxon>
        <taxon>Alveolata</taxon>
        <taxon>Dinophyceae</taxon>
        <taxon>Suessiales</taxon>
        <taxon>Symbiodiniaceae</taxon>
        <taxon>Symbiodinium</taxon>
    </lineage>
</organism>
<keyword evidence="4" id="KW-0998">Cell outer membrane</keyword>
<comment type="caution">
    <text evidence="5">The sequence shown here is derived from an EMBL/GenBank/DDBJ whole genome shotgun (WGS) entry which is preliminary data.</text>
</comment>
<reference evidence="5" key="1">
    <citation type="submission" date="2021-02" db="EMBL/GenBank/DDBJ databases">
        <authorList>
            <person name="Dougan E. K."/>
            <person name="Rhodes N."/>
            <person name="Thang M."/>
            <person name="Chan C."/>
        </authorList>
    </citation>
    <scope>NUCLEOTIDE SEQUENCE</scope>
</reference>
<evidence type="ECO:0000313" key="5">
    <source>
        <dbReference type="EMBL" id="CAE7149026.1"/>
    </source>
</evidence>
<evidence type="ECO:0000256" key="2">
    <source>
        <dbReference type="ARBA" id="ARBA00022729"/>
    </source>
</evidence>
<dbReference type="Proteomes" id="UP000649617">
    <property type="component" value="Unassembled WGS sequence"/>
</dbReference>
<dbReference type="Pfam" id="PF06629">
    <property type="entry name" value="MipA"/>
    <property type="match status" value="1"/>
</dbReference>